<dbReference type="GO" id="GO:0016853">
    <property type="term" value="F:isomerase activity"/>
    <property type="evidence" value="ECO:0007669"/>
    <property type="project" value="UniProtKB-KW"/>
</dbReference>
<dbReference type="InterPro" id="IPR032710">
    <property type="entry name" value="NTF2-like_dom_sf"/>
</dbReference>
<dbReference type="Gene3D" id="3.10.450.50">
    <property type="match status" value="2"/>
</dbReference>
<evidence type="ECO:0000313" key="2">
    <source>
        <dbReference type="EMBL" id="TDW99025.1"/>
    </source>
</evidence>
<gene>
    <name evidence="2" type="ORF">EDB95_0032</name>
</gene>
<dbReference type="Pfam" id="PF12680">
    <property type="entry name" value="SnoaL_2"/>
    <property type="match status" value="2"/>
</dbReference>
<proteinExistence type="predicted"/>
<name>A0A4R8DMV7_9BACT</name>
<evidence type="ECO:0000313" key="3">
    <source>
        <dbReference type="Proteomes" id="UP000294498"/>
    </source>
</evidence>
<reference evidence="2 3" key="1">
    <citation type="submission" date="2019-03" db="EMBL/GenBank/DDBJ databases">
        <title>Genomic Encyclopedia of Type Strains, Phase IV (KMG-IV): sequencing the most valuable type-strain genomes for metagenomic binning, comparative biology and taxonomic classification.</title>
        <authorList>
            <person name="Goeker M."/>
        </authorList>
    </citation>
    <scope>NUCLEOTIDE SEQUENCE [LARGE SCALE GENOMIC DNA]</scope>
    <source>
        <strain evidence="2 3">DSM 100059</strain>
    </source>
</reference>
<evidence type="ECO:0000259" key="1">
    <source>
        <dbReference type="Pfam" id="PF12680"/>
    </source>
</evidence>
<feature type="domain" description="SnoaL-like" evidence="1">
    <location>
        <begin position="131"/>
        <end position="230"/>
    </location>
</feature>
<feature type="domain" description="SnoaL-like" evidence="1">
    <location>
        <begin position="9"/>
        <end position="107"/>
    </location>
</feature>
<dbReference type="AlphaFoldDB" id="A0A4R8DMV7"/>
<organism evidence="2 3">
    <name type="scientific">Dinghuibacter silviterrae</name>
    <dbReference type="NCBI Taxonomy" id="1539049"/>
    <lineage>
        <taxon>Bacteria</taxon>
        <taxon>Pseudomonadati</taxon>
        <taxon>Bacteroidota</taxon>
        <taxon>Chitinophagia</taxon>
        <taxon>Chitinophagales</taxon>
        <taxon>Chitinophagaceae</taxon>
        <taxon>Dinghuibacter</taxon>
    </lineage>
</organism>
<keyword evidence="3" id="KW-1185">Reference proteome</keyword>
<accession>A0A4R8DMV7</accession>
<dbReference type="RefSeq" id="WP_162852431.1">
    <property type="nucleotide sequence ID" value="NZ_SODV01000001.1"/>
</dbReference>
<dbReference type="SUPFAM" id="SSF54427">
    <property type="entry name" value="NTF2-like"/>
    <property type="match status" value="2"/>
</dbReference>
<dbReference type="EMBL" id="SODV01000001">
    <property type="protein sequence ID" value="TDW99025.1"/>
    <property type="molecule type" value="Genomic_DNA"/>
</dbReference>
<sequence length="257" mass="29416">MTHLPSIIKDFIKAANAHDSQAFIDTFAEDALVNDFARNFRGKEQIRNWSDKEMIAPKVTFEADKIIEHYGDFLITALTDGNYDKSKAPDPTYLDYFFTVKDDKIVKLIVIKNKEKSANQETILENNKQSVRQFLSCFSVGDVAGAVALFHDDATYWFPTLRETTEMPAFAEGLKWILSRLDGPIKFKIGQMVAENNKVTVQLECFARTVEGIPYNNLYHIYFEFEGAKVKLAREYNDTAHVFKTLRAGQGEPVRHR</sequence>
<dbReference type="Proteomes" id="UP000294498">
    <property type="component" value="Unassembled WGS sequence"/>
</dbReference>
<dbReference type="InterPro" id="IPR037401">
    <property type="entry name" value="SnoaL-like"/>
</dbReference>
<comment type="caution">
    <text evidence="2">The sequence shown here is derived from an EMBL/GenBank/DDBJ whole genome shotgun (WGS) entry which is preliminary data.</text>
</comment>
<keyword evidence="2" id="KW-0413">Isomerase</keyword>
<protein>
    <submittedName>
        <fullName evidence="2">Ketosteroid isomerase-like protein</fullName>
    </submittedName>
</protein>